<dbReference type="InterPro" id="IPR037175">
    <property type="entry name" value="KFase_sf"/>
</dbReference>
<dbReference type="Proteomes" id="UP000186156">
    <property type="component" value="Unassembled WGS sequence"/>
</dbReference>
<evidence type="ECO:0000256" key="9">
    <source>
        <dbReference type="ARBA" id="ARBA00023079"/>
    </source>
</evidence>
<keyword evidence="8" id="KW-0862">Zinc</keyword>
<dbReference type="Pfam" id="PF04199">
    <property type="entry name" value="Cyclase"/>
    <property type="match status" value="1"/>
</dbReference>
<dbReference type="RefSeq" id="WP_076344021.1">
    <property type="nucleotide sequence ID" value="NZ_FTOO01000001.1"/>
</dbReference>
<evidence type="ECO:0000256" key="1">
    <source>
        <dbReference type="ARBA" id="ARBA00001947"/>
    </source>
</evidence>
<evidence type="ECO:0000256" key="3">
    <source>
        <dbReference type="ARBA" id="ARBA00011738"/>
    </source>
</evidence>
<comment type="catalytic activity">
    <reaction evidence="10">
        <text>N-formyl-L-kynurenine + H2O = L-kynurenine + formate + H(+)</text>
        <dbReference type="Rhea" id="RHEA:13009"/>
        <dbReference type="ChEBI" id="CHEBI:15377"/>
        <dbReference type="ChEBI" id="CHEBI:15378"/>
        <dbReference type="ChEBI" id="CHEBI:15740"/>
        <dbReference type="ChEBI" id="CHEBI:57959"/>
        <dbReference type="ChEBI" id="CHEBI:58629"/>
        <dbReference type="EC" id="3.5.1.9"/>
    </reaction>
</comment>
<dbReference type="PANTHER" id="PTHR31118:SF12">
    <property type="entry name" value="CYCLASE-LIKE PROTEIN 2"/>
    <property type="match status" value="1"/>
</dbReference>
<dbReference type="GO" id="GO:0046872">
    <property type="term" value="F:metal ion binding"/>
    <property type="evidence" value="ECO:0007669"/>
    <property type="project" value="UniProtKB-KW"/>
</dbReference>
<dbReference type="GO" id="GO:0019441">
    <property type="term" value="P:L-tryptophan catabolic process to kynurenine"/>
    <property type="evidence" value="ECO:0007669"/>
    <property type="project" value="InterPro"/>
</dbReference>
<reference evidence="13" key="1">
    <citation type="submission" date="2017-01" db="EMBL/GenBank/DDBJ databases">
        <authorList>
            <person name="Varghese N."/>
            <person name="Submissions S."/>
        </authorList>
    </citation>
    <scope>NUCLEOTIDE SEQUENCE [LARGE SCALE GENOMIC DNA]</scope>
    <source>
        <strain evidence="13">DSM 16176</strain>
    </source>
</reference>
<dbReference type="GO" id="GO:0004061">
    <property type="term" value="F:arylformamidase activity"/>
    <property type="evidence" value="ECO:0007669"/>
    <property type="project" value="UniProtKB-EC"/>
</dbReference>
<keyword evidence="6" id="KW-0479">Metal-binding</keyword>
<keyword evidence="13" id="KW-1185">Reference proteome</keyword>
<comment type="cofactor">
    <cofactor evidence="1">
        <name>Zn(2+)</name>
        <dbReference type="ChEBI" id="CHEBI:29105"/>
    </cofactor>
</comment>
<dbReference type="PANTHER" id="PTHR31118">
    <property type="entry name" value="CYCLASE-LIKE PROTEIN 2"/>
    <property type="match status" value="1"/>
</dbReference>
<name>A0A1N7JPM0_9BACL</name>
<dbReference type="OrthoDB" id="9796085at2"/>
<evidence type="ECO:0000313" key="12">
    <source>
        <dbReference type="EMBL" id="SIS51247.1"/>
    </source>
</evidence>
<dbReference type="EC" id="3.5.1.9" evidence="4"/>
<evidence type="ECO:0000313" key="13">
    <source>
        <dbReference type="Proteomes" id="UP000186156"/>
    </source>
</evidence>
<evidence type="ECO:0000256" key="11">
    <source>
        <dbReference type="ARBA" id="ARBA00060547"/>
    </source>
</evidence>
<comment type="function">
    <text evidence="2">Catalyzes the hydrolysis of N-formyl-L-kynurenine to L-kynurenine, the second step in the kynurenine pathway of tryptophan degradation.</text>
</comment>
<evidence type="ECO:0000256" key="10">
    <source>
        <dbReference type="ARBA" id="ARBA00048496"/>
    </source>
</evidence>
<dbReference type="SUPFAM" id="SSF102198">
    <property type="entry name" value="Putative cyclase"/>
    <property type="match status" value="1"/>
</dbReference>
<gene>
    <name evidence="12" type="ORF">SAMN05421799_101113</name>
</gene>
<evidence type="ECO:0000256" key="4">
    <source>
        <dbReference type="ARBA" id="ARBA00012930"/>
    </source>
</evidence>
<evidence type="ECO:0000256" key="6">
    <source>
        <dbReference type="ARBA" id="ARBA00022723"/>
    </source>
</evidence>
<sequence>MVKVYDVSMLIHEGMQVYKNKDEKRPKFETTSDFTTGSAHETRLHMDAHTGTHVDAELHMIPGGKTIEAVRLDKLIGPCRVIDLTGVTDGIGRDDLESHGPKAGEFLLFKTRNSFEEAFNFEFIYLKEDGAQYLAEVGVRVVGTDGLGVERSQPSHATHVTLLSREIVVLEGLRLKDVPPGEYFMVALPLKLTGIDAAPARVVLFEGVEVGPVTLA</sequence>
<dbReference type="InterPro" id="IPR007325">
    <property type="entry name" value="KFase/CYL"/>
</dbReference>
<dbReference type="AlphaFoldDB" id="A0A1N7JPM0"/>
<dbReference type="Gene3D" id="3.50.30.50">
    <property type="entry name" value="Putative cyclase"/>
    <property type="match status" value="1"/>
</dbReference>
<evidence type="ECO:0000256" key="8">
    <source>
        <dbReference type="ARBA" id="ARBA00022833"/>
    </source>
</evidence>
<dbReference type="EMBL" id="FTOO01000001">
    <property type="protein sequence ID" value="SIS51247.1"/>
    <property type="molecule type" value="Genomic_DNA"/>
</dbReference>
<protein>
    <recommendedName>
        <fullName evidence="5">Kynurenine formamidase</fullName>
        <ecNumber evidence="4">3.5.1.9</ecNumber>
    </recommendedName>
</protein>
<evidence type="ECO:0000256" key="7">
    <source>
        <dbReference type="ARBA" id="ARBA00022801"/>
    </source>
</evidence>
<keyword evidence="9" id="KW-0823">Tryptophan catabolism</keyword>
<comment type="pathway">
    <text evidence="11">Amino-acid degradation; L-tryptophan degradation via kynurenine pathway; L-kynurenine from L-tryptophan: step 2/2.</text>
</comment>
<accession>A0A1N7JPM0</accession>
<evidence type="ECO:0000256" key="2">
    <source>
        <dbReference type="ARBA" id="ARBA00002204"/>
    </source>
</evidence>
<dbReference type="STRING" id="252246.SAMN05421799_101113"/>
<dbReference type="FunFam" id="3.50.30.50:FF:000001">
    <property type="entry name" value="Kynurenine formamidase"/>
    <property type="match status" value="1"/>
</dbReference>
<keyword evidence="7" id="KW-0378">Hydrolase</keyword>
<evidence type="ECO:0000256" key="5">
    <source>
        <dbReference type="ARBA" id="ARBA00014889"/>
    </source>
</evidence>
<proteinExistence type="predicted"/>
<organism evidence="12 13">
    <name type="scientific">Alicyclobacillus vulcanalis</name>
    <dbReference type="NCBI Taxonomy" id="252246"/>
    <lineage>
        <taxon>Bacteria</taxon>
        <taxon>Bacillati</taxon>
        <taxon>Bacillota</taxon>
        <taxon>Bacilli</taxon>
        <taxon>Bacillales</taxon>
        <taxon>Alicyclobacillaceae</taxon>
        <taxon>Alicyclobacillus</taxon>
    </lineage>
</organism>
<comment type="subunit">
    <text evidence="3">Homodimer.</text>
</comment>